<protein>
    <submittedName>
        <fullName evidence="2">Uncharacterized protein</fullName>
    </submittedName>
</protein>
<evidence type="ECO:0000313" key="2">
    <source>
        <dbReference type="EMBL" id="EOA98760.1"/>
    </source>
</evidence>
<keyword evidence="3" id="KW-1185">Reference proteome</keyword>
<gene>
    <name evidence="2" type="ORF">Anapl_02943</name>
</gene>
<proteinExistence type="predicted"/>
<sequence>MGYYWNSRVLTTLELLKVLLDETHTEGCALYLPVTSALFNNGLPGRSQNLCPSVYTITALRYLTVSTDARFNNYEKLESQHQGLESRCRIHCLLPPASIRGCPEHPQASQFQKGTMPALLKYNISEQTNKPTALTLTVRTSFLNARAGHEARSRFTAAKVPHNIYIITKDTGLLQTHCQLAATHSISSQDEYCSSGYRVLLIVPKSSMLSGLRDVARITRQLPKPPPNGSIRASAHAKIRKRATAPWLLSLAGDKSLALSAAKGWHFDFRLPVPNISVLPWYQLSSLAAGAPSPPCSTCRLCPSAAVAGGSLAPKQQKQKKAKQGSVLPEVVETLRRQDNKAQPPQIKTPAWQGQQVNSAWKQTL</sequence>
<dbReference type="AlphaFoldDB" id="R0JN51"/>
<accession>R0JN51</accession>
<name>R0JN51_ANAPL</name>
<reference evidence="3" key="1">
    <citation type="journal article" date="2013" name="Nat. Genet.">
        <title>The duck genome and transcriptome provide insight into an avian influenza virus reservoir species.</title>
        <authorList>
            <person name="Huang Y."/>
            <person name="Li Y."/>
            <person name="Burt D.W."/>
            <person name="Chen H."/>
            <person name="Zhang Y."/>
            <person name="Qian W."/>
            <person name="Kim H."/>
            <person name="Gan S."/>
            <person name="Zhao Y."/>
            <person name="Li J."/>
            <person name="Yi K."/>
            <person name="Feng H."/>
            <person name="Zhu P."/>
            <person name="Li B."/>
            <person name="Liu Q."/>
            <person name="Fairley S."/>
            <person name="Magor K.E."/>
            <person name="Du Z."/>
            <person name="Hu X."/>
            <person name="Goodman L."/>
            <person name="Tafer H."/>
            <person name="Vignal A."/>
            <person name="Lee T."/>
            <person name="Kim K.W."/>
            <person name="Sheng Z."/>
            <person name="An Y."/>
            <person name="Searle S."/>
            <person name="Herrero J."/>
            <person name="Groenen M.A."/>
            <person name="Crooijmans R.P."/>
            <person name="Faraut T."/>
            <person name="Cai Q."/>
            <person name="Webster R.G."/>
            <person name="Aldridge J.R."/>
            <person name="Warren W.C."/>
            <person name="Bartschat S."/>
            <person name="Kehr S."/>
            <person name="Marz M."/>
            <person name="Stadler P.F."/>
            <person name="Smith J."/>
            <person name="Kraus R.H."/>
            <person name="Zhao Y."/>
            <person name="Ren L."/>
            <person name="Fei J."/>
            <person name="Morisson M."/>
            <person name="Kaiser P."/>
            <person name="Griffin D.K."/>
            <person name="Rao M."/>
            <person name="Pitel F."/>
            <person name="Wang J."/>
            <person name="Li N."/>
        </authorList>
    </citation>
    <scope>NUCLEOTIDE SEQUENCE [LARGE SCALE GENOMIC DNA]</scope>
</reference>
<dbReference type="Proteomes" id="UP000296049">
    <property type="component" value="Unassembled WGS sequence"/>
</dbReference>
<dbReference type="EMBL" id="KB743435">
    <property type="protein sequence ID" value="EOA98760.1"/>
    <property type="molecule type" value="Genomic_DNA"/>
</dbReference>
<evidence type="ECO:0000256" key="1">
    <source>
        <dbReference type="SAM" id="MobiDB-lite"/>
    </source>
</evidence>
<evidence type="ECO:0000313" key="3">
    <source>
        <dbReference type="Proteomes" id="UP000296049"/>
    </source>
</evidence>
<organism evidence="2 3">
    <name type="scientific">Anas platyrhynchos</name>
    <name type="common">Mallard</name>
    <name type="synonym">Anas boschas</name>
    <dbReference type="NCBI Taxonomy" id="8839"/>
    <lineage>
        <taxon>Eukaryota</taxon>
        <taxon>Metazoa</taxon>
        <taxon>Chordata</taxon>
        <taxon>Craniata</taxon>
        <taxon>Vertebrata</taxon>
        <taxon>Euteleostomi</taxon>
        <taxon>Archelosauria</taxon>
        <taxon>Archosauria</taxon>
        <taxon>Dinosauria</taxon>
        <taxon>Saurischia</taxon>
        <taxon>Theropoda</taxon>
        <taxon>Coelurosauria</taxon>
        <taxon>Aves</taxon>
        <taxon>Neognathae</taxon>
        <taxon>Galloanserae</taxon>
        <taxon>Anseriformes</taxon>
        <taxon>Anatidae</taxon>
        <taxon>Anatinae</taxon>
        <taxon>Anas</taxon>
    </lineage>
</organism>
<feature type="region of interest" description="Disordered" evidence="1">
    <location>
        <begin position="335"/>
        <end position="365"/>
    </location>
</feature>
<feature type="compositionally biased region" description="Polar residues" evidence="1">
    <location>
        <begin position="352"/>
        <end position="365"/>
    </location>
</feature>